<protein>
    <recommendedName>
        <fullName evidence="3">DUF5642 domain-containing protein</fullName>
    </recommendedName>
</protein>
<dbReference type="RefSeq" id="WP_199704901.1">
    <property type="nucleotide sequence ID" value="NZ_JAEMNV010000004.1"/>
</dbReference>
<evidence type="ECO:0000313" key="1">
    <source>
        <dbReference type="EMBL" id="MBJ8340160.1"/>
    </source>
</evidence>
<sequence>MVIVVSGCGSTAAQDSGKPASPRDELLLSESEFPAGSKMQPITTEQLEDGASEFAEILERAVTTPPECATGQLGLAATMKGFYEDASVAAALTDSTIYTTTVADREFDLGSQSDATSDKCADTTQKFDIGGTAVAGVTRNEKIDLPSDLQGDNVVAIRSKTTITFGSDSPRDEVRYQGFAVVRGMSVGVSVADLDGGSPDTAEFVDFFAAAVRKVENAK</sequence>
<evidence type="ECO:0000313" key="2">
    <source>
        <dbReference type="Proteomes" id="UP000655868"/>
    </source>
</evidence>
<organism evidence="1 2">
    <name type="scientific">Antrihabitans stalagmiti</name>
    <dbReference type="NCBI Taxonomy" id="2799499"/>
    <lineage>
        <taxon>Bacteria</taxon>
        <taxon>Bacillati</taxon>
        <taxon>Actinomycetota</taxon>
        <taxon>Actinomycetes</taxon>
        <taxon>Mycobacteriales</taxon>
        <taxon>Nocardiaceae</taxon>
        <taxon>Antrihabitans</taxon>
    </lineage>
</organism>
<comment type="caution">
    <text evidence="1">The sequence shown here is derived from an EMBL/GenBank/DDBJ whole genome shotgun (WGS) entry which is preliminary data.</text>
</comment>
<reference evidence="1" key="1">
    <citation type="submission" date="2020-12" db="EMBL/GenBank/DDBJ databases">
        <title>Antrihabitans popcorni sp. nov. and Antrihabitans auranticaus sp. nov., isolated from a larva cave.</title>
        <authorList>
            <person name="Lee S.D."/>
            <person name="Kim I.S."/>
        </authorList>
    </citation>
    <scope>NUCLEOTIDE SEQUENCE</scope>
    <source>
        <strain evidence="1">YC3-6</strain>
    </source>
</reference>
<dbReference type="EMBL" id="JAEMNV010000004">
    <property type="protein sequence ID" value="MBJ8340160.1"/>
    <property type="molecule type" value="Genomic_DNA"/>
</dbReference>
<evidence type="ECO:0008006" key="3">
    <source>
        <dbReference type="Google" id="ProtNLM"/>
    </source>
</evidence>
<dbReference type="Proteomes" id="UP000655868">
    <property type="component" value="Unassembled WGS sequence"/>
</dbReference>
<name>A0A934NS19_9NOCA</name>
<keyword evidence="2" id="KW-1185">Reference proteome</keyword>
<dbReference type="AlphaFoldDB" id="A0A934NS19"/>
<proteinExistence type="predicted"/>
<gene>
    <name evidence="1" type="ORF">JGU71_14820</name>
</gene>
<accession>A0A934NS19</accession>